<accession>K2RWW8</accession>
<dbReference type="AlphaFoldDB" id="K2RWW8"/>
<evidence type="ECO:0000313" key="3">
    <source>
        <dbReference type="Proteomes" id="UP000007129"/>
    </source>
</evidence>
<dbReference type="HOGENOM" id="CLU_1547905_0_0_1"/>
<dbReference type="VEuPathDB" id="FungiDB:MPH_14123"/>
<dbReference type="InParanoid" id="K2RWW8"/>
<feature type="region of interest" description="Disordered" evidence="1">
    <location>
        <begin position="96"/>
        <end position="139"/>
    </location>
</feature>
<dbReference type="Proteomes" id="UP000007129">
    <property type="component" value="Unassembled WGS sequence"/>
</dbReference>
<proteinExistence type="predicted"/>
<feature type="compositionally biased region" description="Basic and acidic residues" evidence="1">
    <location>
        <begin position="154"/>
        <end position="173"/>
    </location>
</feature>
<evidence type="ECO:0000313" key="2">
    <source>
        <dbReference type="EMBL" id="EKG08930.1"/>
    </source>
</evidence>
<sequence>MLPPIDQPRGYKSSPPAHFPPFLLFLHRSKEISRDSKQIKHQSTTKQQTISISTTSSTKQQQAHKQQSTMCCIFNLFKSSKSARGSTEPPRVVYQRAERDVAGVPQKVTERSPVTEESSDSGEEEQRSKSAPVGMIIDPWRNGEAYKQFLKDTNQWDRRGARRTRDFRKTTKW</sequence>
<evidence type="ECO:0000256" key="1">
    <source>
        <dbReference type="SAM" id="MobiDB-lite"/>
    </source>
</evidence>
<feature type="compositionally biased region" description="Low complexity" evidence="1">
    <location>
        <begin position="41"/>
        <end position="65"/>
    </location>
</feature>
<dbReference type="EMBL" id="AHHD01000965">
    <property type="protein sequence ID" value="EKG08930.1"/>
    <property type="molecule type" value="Genomic_DNA"/>
</dbReference>
<feature type="region of interest" description="Disordered" evidence="1">
    <location>
        <begin position="151"/>
        <end position="173"/>
    </location>
</feature>
<organism evidence="2 3">
    <name type="scientific">Macrophomina phaseolina (strain MS6)</name>
    <name type="common">Charcoal rot fungus</name>
    <dbReference type="NCBI Taxonomy" id="1126212"/>
    <lineage>
        <taxon>Eukaryota</taxon>
        <taxon>Fungi</taxon>
        <taxon>Dikarya</taxon>
        <taxon>Ascomycota</taxon>
        <taxon>Pezizomycotina</taxon>
        <taxon>Dothideomycetes</taxon>
        <taxon>Dothideomycetes incertae sedis</taxon>
        <taxon>Botryosphaeriales</taxon>
        <taxon>Botryosphaeriaceae</taxon>
        <taxon>Macrophomina</taxon>
    </lineage>
</organism>
<reference evidence="2 3" key="1">
    <citation type="journal article" date="2012" name="BMC Genomics">
        <title>Tools to kill: Genome of one of the most destructive plant pathogenic fungi Macrophomina phaseolina.</title>
        <authorList>
            <person name="Islam M.S."/>
            <person name="Haque M.S."/>
            <person name="Islam M.M."/>
            <person name="Emdad E.M."/>
            <person name="Halim A."/>
            <person name="Hossen Q.M.M."/>
            <person name="Hossain M.Z."/>
            <person name="Ahmed B."/>
            <person name="Rahim S."/>
            <person name="Rahman M.S."/>
            <person name="Alam M.M."/>
            <person name="Hou S."/>
            <person name="Wan X."/>
            <person name="Saito J.A."/>
            <person name="Alam M."/>
        </authorList>
    </citation>
    <scope>NUCLEOTIDE SEQUENCE [LARGE SCALE GENOMIC DNA]</scope>
    <source>
        <strain evidence="2 3">MS6</strain>
    </source>
</reference>
<comment type="caution">
    <text evidence="2">The sequence shown here is derived from an EMBL/GenBank/DDBJ whole genome shotgun (WGS) entry which is preliminary data.</text>
</comment>
<protein>
    <submittedName>
        <fullName evidence="2">Uncharacterized protein</fullName>
    </submittedName>
</protein>
<feature type="region of interest" description="Disordered" evidence="1">
    <location>
        <begin position="34"/>
        <end position="65"/>
    </location>
</feature>
<gene>
    <name evidence="2" type="ORF">MPH_14123</name>
</gene>
<name>K2RWW8_MACPH</name>